<proteinExistence type="predicted"/>
<dbReference type="InterPro" id="IPR036875">
    <property type="entry name" value="Znf_CCHC_sf"/>
</dbReference>
<gene>
    <name evidence="2" type="ORF">HOLleu_03286</name>
</gene>
<feature type="compositionally biased region" description="Low complexity" evidence="1">
    <location>
        <begin position="267"/>
        <end position="278"/>
    </location>
</feature>
<evidence type="ECO:0000313" key="3">
    <source>
        <dbReference type="Proteomes" id="UP001152320"/>
    </source>
</evidence>
<dbReference type="InterPro" id="IPR021109">
    <property type="entry name" value="Peptidase_aspartic_dom_sf"/>
</dbReference>
<feature type="region of interest" description="Disordered" evidence="1">
    <location>
        <begin position="267"/>
        <end position="288"/>
    </location>
</feature>
<dbReference type="Gene3D" id="1.10.4020.10">
    <property type="entry name" value="DNA breaking-rejoining enzymes"/>
    <property type="match status" value="1"/>
</dbReference>
<keyword evidence="3" id="KW-1185">Reference proteome</keyword>
<organism evidence="2 3">
    <name type="scientific">Holothuria leucospilota</name>
    <name type="common">Black long sea cucumber</name>
    <name type="synonym">Mertensiothuria leucospilota</name>
    <dbReference type="NCBI Taxonomy" id="206669"/>
    <lineage>
        <taxon>Eukaryota</taxon>
        <taxon>Metazoa</taxon>
        <taxon>Echinodermata</taxon>
        <taxon>Eleutherozoa</taxon>
        <taxon>Echinozoa</taxon>
        <taxon>Holothuroidea</taxon>
        <taxon>Aspidochirotacea</taxon>
        <taxon>Aspidochirotida</taxon>
        <taxon>Holothuriidae</taxon>
        <taxon>Holothuria</taxon>
    </lineage>
</organism>
<dbReference type="InterPro" id="IPR038269">
    <property type="entry name" value="SCAN_sf"/>
</dbReference>
<protein>
    <recommendedName>
        <fullName evidence="4">CCHC-type domain-containing protein</fullName>
    </recommendedName>
</protein>
<dbReference type="GO" id="GO:0008270">
    <property type="term" value="F:zinc ion binding"/>
    <property type="evidence" value="ECO:0007669"/>
    <property type="project" value="InterPro"/>
</dbReference>
<sequence>MADEKEEGGKPEQYPHLKYLKADYIKELCEQNGLDLSLLKTKEERIKALQTVPDLQDITVKARSVQTVYKLKGFHSLGVTDDIECYLSTFERLCLGQEIPRTRWPLLLESCLTGKAQRAFHVLTEDQKKDCAIIKDAVLAAYKLTPDAYRETFRSASKLSSETFRQYGNRLNLYLRRWVCPTDQLLSMPNFVKITDKLVVDQLIDSLRDESLRVKLLEQRWSNLEDLTNIADNLMVVRASCRSRQQREERSVVSGSSMAHMTNTLPQEAQHQPQEQAPTYIPPSRQMGVSQERRPSNALSNVRCYVCNGYGHLSYACPNSSNQSVNLIRLSTETRHEELYPLESELYDKSATDLCKLDGAYFEATLNAEKIFAYADSGAARSFVHPLVVDPCEIISLEQPLTFSLLDSTPLVITGKVFSNMSIAGETEQVELFVAEIPCQVLLGRDLLKVFGLFFLIWLETPIGQRGVTPKLNFP</sequence>
<dbReference type="PANTHER" id="PTHR46888:SF1">
    <property type="entry name" value="RIBONUCLEASE H"/>
    <property type="match status" value="1"/>
</dbReference>
<dbReference type="GO" id="GO:0003676">
    <property type="term" value="F:nucleic acid binding"/>
    <property type="evidence" value="ECO:0007669"/>
    <property type="project" value="InterPro"/>
</dbReference>
<evidence type="ECO:0000256" key="1">
    <source>
        <dbReference type="SAM" id="MobiDB-lite"/>
    </source>
</evidence>
<comment type="caution">
    <text evidence="2">The sequence shown here is derived from an EMBL/GenBank/DDBJ whole genome shotgun (WGS) entry which is preliminary data.</text>
</comment>
<dbReference type="AlphaFoldDB" id="A0A9Q1CRS2"/>
<dbReference type="EMBL" id="JAIZAY010000001">
    <property type="protein sequence ID" value="KAJ8050186.1"/>
    <property type="molecule type" value="Genomic_DNA"/>
</dbReference>
<dbReference type="SUPFAM" id="SSF47353">
    <property type="entry name" value="Retrovirus capsid dimerization domain-like"/>
    <property type="match status" value="1"/>
</dbReference>
<name>A0A9Q1CRS2_HOLLE</name>
<dbReference type="Proteomes" id="UP001152320">
    <property type="component" value="Chromosome 1"/>
</dbReference>
<evidence type="ECO:0000313" key="2">
    <source>
        <dbReference type="EMBL" id="KAJ8050186.1"/>
    </source>
</evidence>
<dbReference type="Gene3D" id="2.40.70.10">
    <property type="entry name" value="Acid Proteases"/>
    <property type="match status" value="1"/>
</dbReference>
<accession>A0A9Q1CRS2</accession>
<evidence type="ECO:0008006" key="4">
    <source>
        <dbReference type="Google" id="ProtNLM"/>
    </source>
</evidence>
<dbReference type="OrthoDB" id="10050052at2759"/>
<dbReference type="PANTHER" id="PTHR46888">
    <property type="entry name" value="ZINC KNUCKLE DOMAINCONTAINING PROTEIN-RELATED"/>
    <property type="match status" value="1"/>
</dbReference>
<reference evidence="2" key="1">
    <citation type="submission" date="2021-10" db="EMBL/GenBank/DDBJ databases">
        <title>Tropical sea cucumber genome reveals ecological adaptation and Cuvierian tubules defense mechanism.</title>
        <authorList>
            <person name="Chen T."/>
        </authorList>
    </citation>
    <scope>NUCLEOTIDE SEQUENCE</scope>
    <source>
        <strain evidence="2">Nanhai2018</strain>
        <tissue evidence="2">Muscle</tissue>
    </source>
</reference>
<dbReference type="SUPFAM" id="SSF57756">
    <property type="entry name" value="Retrovirus zinc finger-like domains"/>
    <property type="match status" value="1"/>
</dbReference>